<evidence type="ECO:0000313" key="2">
    <source>
        <dbReference type="Proteomes" id="UP000027192"/>
    </source>
</evidence>
<proteinExistence type="predicted"/>
<organism evidence="1 2">
    <name type="scientific">Photobacterium galatheae</name>
    <dbReference type="NCBI Taxonomy" id="1654360"/>
    <lineage>
        <taxon>Bacteria</taxon>
        <taxon>Pseudomonadati</taxon>
        <taxon>Pseudomonadota</taxon>
        <taxon>Gammaproteobacteria</taxon>
        <taxon>Vibrionales</taxon>
        <taxon>Vibrionaceae</taxon>
        <taxon>Photobacterium</taxon>
    </lineage>
</organism>
<protein>
    <submittedName>
        <fullName evidence="1">Uncharacterized protein</fullName>
    </submittedName>
</protein>
<dbReference type="AlphaFoldDB" id="A0A066S014"/>
<evidence type="ECO:0000313" key="1">
    <source>
        <dbReference type="EMBL" id="KDM92988.1"/>
    </source>
</evidence>
<accession>A0A066S014</accession>
<dbReference type="Proteomes" id="UP000027192">
    <property type="component" value="Unassembled WGS sequence"/>
</dbReference>
<dbReference type="EMBL" id="JMIB01000004">
    <property type="protein sequence ID" value="KDM92988.1"/>
    <property type="molecule type" value="Genomic_DNA"/>
</dbReference>
<reference evidence="1 2" key="1">
    <citation type="submission" date="2014-04" db="EMBL/GenBank/DDBJ databases">
        <title>Draft genome sequence of Photobacterium halotolerans S2753: a solonamide, ngercheumicin and holomycin producer.</title>
        <authorList>
            <person name="Machado H.R."/>
            <person name="Gram L."/>
        </authorList>
    </citation>
    <scope>NUCLEOTIDE SEQUENCE [LARGE SCALE GENOMIC DNA]</scope>
    <source>
        <strain evidence="1 2">S2753</strain>
    </source>
</reference>
<name>A0A066S014_9GAMM</name>
<comment type="caution">
    <text evidence="1">The sequence shown here is derived from an EMBL/GenBank/DDBJ whole genome shotgun (WGS) entry which is preliminary data.</text>
</comment>
<sequence length="95" mass="10953">MRLNAKYKYHLAVGYLVTKSTWVVERTTENAFLVPKFSCGFIYFHDNDFLNYLCCFEVANEAELIDLGSLESTHIPFPVLTIVLATWSQDNQKVI</sequence>
<keyword evidence="2" id="KW-1185">Reference proteome</keyword>
<gene>
    <name evidence="1" type="ORF">EA58_02025</name>
</gene>